<evidence type="ECO:0000256" key="5">
    <source>
        <dbReference type="ARBA" id="ARBA00022729"/>
    </source>
</evidence>
<keyword evidence="6" id="KW-0378">Hydrolase</keyword>
<keyword evidence="3" id="KW-0645">Protease</keyword>
<dbReference type="InterPro" id="IPR024079">
    <property type="entry name" value="MetalloPept_cat_dom_sf"/>
</dbReference>
<dbReference type="Proteomes" id="UP000039046">
    <property type="component" value="Unassembled WGS sequence"/>
</dbReference>
<evidence type="ECO:0000256" key="10">
    <source>
        <dbReference type="SAM" id="SignalP"/>
    </source>
</evidence>
<keyword evidence="8" id="KW-0482">Metalloprotease</keyword>
<proteinExistence type="inferred from homology"/>
<accession>A0A0A1TPQ6</accession>
<feature type="domain" description="Peptidase M43 pregnancy-associated plasma-A" evidence="11">
    <location>
        <begin position="190"/>
        <end position="269"/>
    </location>
</feature>
<dbReference type="OrthoDB" id="536211at2759"/>
<evidence type="ECO:0000256" key="1">
    <source>
        <dbReference type="ARBA" id="ARBA00003174"/>
    </source>
</evidence>
<comment type="function">
    <text evidence="1">Secreted metalloproteinase that allows assimilation of proteinaceous substrates.</text>
</comment>
<dbReference type="Gene3D" id="3.40.390.10">
    <property type="entry name" value="Collagenase (Catalytic Domain)"/>
    <property type="match status" value="1"/>
</dbReference>
<name>A0A0A1TPQ6_9HYPO</name>
<dbReference type="GO" id="GO:0046872">
    <property type="term" value="F:metal ion binding"/>
    <property type="evidence" value="ECO:0007669"/>
    <property type="project" value="UniProtKB-KW"/>
</dbReference>
<evidence type="ECO:0000256" key="8">
    <source>
        <dbReference type="ARBA" id="ARBA00023049"/>
    </source>
</evidence>
<dbReference type="GO" id="GO:0006508">
    <property type="term" value="P:proteolysis"/>
    <property type="evidence" value="ECO:0007669"/>
    <property type="project" value="UniProtKB-KW"/>
</dbReference>
<organism evidence="12 13">
    <name type="scientific">[Torrubiella] hemipterigena</name>
    <dbReference type="NCBI Taxonomy" id="1531966"/>
    <lineage>
        <taxon>Eukaryota</taxon>
        <taxon>Fungi</taxon>
        <taxon>Dikarya</taxon>
        <taxon>Ascomycota</taxon>
        <taxon>Pezizomycotina</taxon>
        <taxon>Sordariomycetes</taxon>
        <taxon>Hypocreomycetidae</taxon>
        <taxon>Hypocreales</taxon>
        <taxon>Clavicipitaceae</taxon>
        <taxon>Clavicipitaceae incertae sedis</taxon>
        <taxon>'Torrubiella' clade</taxon>
    </lineage>
</organism>
<evidence type="ECO:0000256" key="6">
    <source>
        <dbReference type="ARBA" id="ARBA00022801"/>
    </source>
</evidence>
<feature type="chain" id="PRO_5001979643" description="Peptidase M43 pregnancy-associated plasma-A domain-containing protein" evidence="10">
    <location>
        <begin position="20"/>
        <end position="277"/>
    </location>
</feature>
<evidence type="ECO:0000313" key="12">
    <source>
        <dbReference type="EMBL" id="CEJ92822.1"/>
    </source>
</evidence>
<protein>
    <recommendedName>
        <fullName evidence="11">Peptidase M43 pregnancy-associated plasma-A domain-containing protein</fullName>
    </recommendedName>
</protein>
<dbReference type="SUPFAM" id="SSF55486">
    <property type="entry name" value="Metalloproteases ('zincins'), catalytic domain"/>
    <property type="match status" value="1"/>
</dbReference>
<keyword evidence="4" id="KW-0479">Metal-binding</keyword>
<feature type="signal peptide" evidence="10">
    <location>
        <begin position="1"/>
        <end position="19"/>
    </location>
</feature>
<evidence type="ECO:0000256" key="7">
    <source>
        <dbReference type="ARBA" id="ARBA00022833"/>
    </source>
</evidence>
<evidence type="ECO:0000256" key="4">
    <source>
        <dbReference type="ARBA" id="ARBA00022723"/>
    </source>
</evidence>
<evidence type="ECO:0000259" key="11">
    <source>
        <dbReference type="Pfam" id="PF05572"/>
    </source>
</evidence>
<evidence type="ECO:0000256" key="3">
    <source>
        <dbReference type="ARBA" id="ARBA00022670"/>
    </source>
</evidence>
<dbReference type="CDD" id="cd04275">
    <property type="entry name" value="ZnMc_pappalysin_like"/>
    <property type="match status" value="1"/>
</dbReference>
<dbReference type="AlphaFoldDB" id="A0A0A1TPQ6"/>
<keyword evidence="7" id="KW-0862">Zinc</keyword>
<keyword evidence="9" id="KW-1015">Disulfide bond</keyword>
<dbReference type="Pfam" id="PF05572">
    <property type="entry name" value="Peptidase_M43"/>
    <property type="match status" value="1"/>
</dbReference>
<gene>
    <name evidence="12" type="ORF">VHEMI08452</name>
</gene>
<evidence type="ECO:0000256" key="9">
    <source>
        <dbReference type="ARBA" id="ARBA00023157"/>
    </source>
</evidence>
<dbReference type="PANTHER" id="PTHR47466">
    <property type="match status" value="1"/>
</dbReference>
<evidence type="ECO:0000313" key="13">
    <source>
        <dbReference type="Proteomes" id="UP000039046"/>
    </source>
</evidence>
<sequence>MQPVLVATLLASTAMGAATLQELSRCGTTGITNAQRANHETAASAEAAAASAGLTTRANLIINTYIHIVASTGAKAKAVADKTVANQMSVLNGNYAPSGISFRLQKTTRTANSNWDVDGDTRTMKKALHSGQYIDLNLYFLEKVGTNYGYCTFPQGNVAAGDGIWTVDECLIRADTMPGNAGPYGEGKAAAHEVGHWFGLFHTFQDGCYGGDEVADTPAQATSTHGCPVGKDTCPSLPGLDPIHNYMDYSYDSYYEEFTNGQQERMHSMFNMLRKGV</sequence>
<keyword evidence="13" id="KW-1185">Reference proteome</keyword>
<dbReference type="HOGENOM" id="CLU_048726_0_0_1"/>
<comment type="similarity">
    <text evidence="2">Belongs to the peptidase M43B family.</text>
</comment>
<dbReference type="EMBL" id="CDHN01000005">
    <property type="protein sequence ID" value="CEJ92822.1"/>
    <property type="molecule type" value="Genomic_DNA"/>
</dbReference>
<reference evidence="12 13" key="1">
    <citation type="journal article" date="2015" name="Genome Announc.">
        <title>Draft Genome Sequence and Gene Annotation of the Entomopathogenic Fungus Verticillium hemipterigenum.</title>
        <authorList>
            <person name="Horn F."/>
            <person name="Habel A."/>
            <person name="Scharf D.H."/>
            <person name="Dworschak J."/>
            <person name="Brakhage A.A."/>
            <person name="Guthke R."/>
            <person name="Hertweck C."/>
            <person name="Linde J."/>
        </authorList>
    </citation>
    <scope>NUCLEOTIDE SEQUENCE [LARGE SCALE GENOMIC DNA]</scope>
</reference>
<dbReference type="PANTHER" id="PTHR47466:SF1">
    <property type="entry name" value="METALLOPROTEASE MEP1 (AFU_ORTHOLOGUE AFUA_1G07730)-RELATED"/>
    <property type="match status" value="1"/>
</dbReference>
<evidence type="ECO:0000256" key="2">
    <source>
        <dbReference type="ARBA" id="ARBA00008721"/>
    </source>
</evidence>
<keyword evidence="5 10" id="KW-0732">Signal</keyword>
<dbReference type="GO" id="GO:0008237">
    <property type="term" value="F:metallopeptidase activity"/>
    <property type="evidence" value="ECO:0007669"/>
    <property type="project" value="UniProtKB-KW"/>
</dbReference>
<dbReference type="InterPro" id="IPR008754">
    <property type="entry name" value="Peptidase_M43"/>
</dbReference>